<keyword evidence="3" id="KW-1185">Reference proteome</keyword>
<comment type="caution">
    <text evidence="2">The sequence shown here is derived from an EMBL/GenBank/DDBJ whole genome shotgun (WGS) entry which is preliminary data.</text>
</comment>
<accession>A0AAD6WVZ7</accession>
<proteinExistence type="predicted"/>
<evidence type="ECO:0000313" key="3">
    <source>
        <dbReference type="Proteomes" id="UP001218188"/>
    </source>
</evidence>
<dbReference type="EMBL" id="JARJCM010000192">
    <property type="protein sequence ID" value="KAJ7023214.1"/>
    <property type="molecule type" value="Genomic_DNA"/>
</dbReference>
<feature type="compositionally biased region" description="Basic and acidic residues" evidence="1">
    <location>
        <begin position="54"/>
        <end position="81"/>
    </location>
</feature>
<protein>
    <submittedName>
        <fullName evidence="2">Uncharacterized protein</fullName>
    </submittedName>
</protein>
<organism evidence="2 3">
    <name type="scientific">Mycena alexandri</name>
    <dbReference type="NCBI Taxonomy" id="1745969"/>
    <lineage>
        <taxon>Eukaryota</taxon>
        <taxon>Fungi</taxon>
        <taxon>Dikarya</taxon>
        <taxon>Basidiomycota</taxon>
        <taxon>Agaricomycotina</taxon>
        <taxon>Agaricomycetes</taxon>
        <taxon>Agaricomycetidae</taxon>
        <taxon>Agaricales</taxon>
        <taxon>Marasmiineae</taxon>
        <taxon>Mycenaceae</taxon>
        <taxon>Mycena</taxon>
    </lineage>
</organism>
<reference evidence="2" key="1">
    <citation type="submission" date="2023-03" db="EMBL/GenBank/DDBJ databases">
        <title>Massive genome expansion in bonnet fungi (Mycena s.s.) driven by repeated elements and novel gene families across ecological guilds.</title>
        <authorList>
            <consortium name="Lawrence Berkeley National Laboratory"/>
            <person name="Harder C.B."/>
            <person name="Miyauchi S."/>
            <person name="Viragh M."/>
            <person name="Kuo A."/>
            <person name="Thoen E."/>
            <person name="Andreopoulos B."/>
            <person name="Lu D."/>
            <person name="Skrede I."/>
            <person name="Drula E."/>
            <person name="Henrissat B."/>
            <person name="Morin E."/>
            <person name="Kohler A."/>
            <person name="Barry K."/>
            <person name="LaButti K."/>
            <person name="Morin E."/>
            <person name="Salamov A."/>
            <person name="Lipzen A."/>
            <person name="Mereny Z."/>
            <person name="Hegedus B."/>
            <person name="Baldrian P."/>
            <person name="Stursova M."/>
            <person name="Weitz H."/>
            <person name="Taylor A."/>
            <person name="Grigoriev I.V."/>
            <person name="Nagy L.G."/>
            <person name="Martin F."/>
            <person name="Kauserud H."/>
        </authorList>
    </citation>
    <scope>NUCLEOTIDE SEQUENCE</scope>
    <source>
        <strain evidence="2">CBHHK200</strain>
    </source>
</reference>
<dbReference type="AlphaFoldDB" id="A0AAD6WVZ7"/>
<evidence type="ECO:0000313" key="2">
    <source>
        <dbReference type="EMBL" id="KAJ7023214.1"/>
    </source>
</evidence>
<gene>
    <name evidence="2" type="ORF">C8F04DRAFT_1193674</name>
</gene>
<sequence>MTPTNGDKARAAIQRRKERLHLKKHAIAQTKYRERNLEALREKVRDSMRKHRAAIKESAERTKAAREQRREVDAEYRERAVADAPRPPGASMFERPGDEANANSGSSSGFRPCSPFTVHRRNETTHEDLFSVAIGASHLTLSLLLSTYEYVGILPEPSTGSMNVSIEVPNIGKFVRAFSTTIESAPMAVEKHVPELLRVHFDNTFGQTEPGTEIISLPQQDLDKSMAITQAHGLPQINRKPNLIAALMKHTRSAPQWPIPLRELPTPIPDTKPTLQSMDDLDVLPLALNNEIIVDADDGHVESNFIQEMSLGRTLGRGVVRPRTVESVGILERDRRTRYNLQKAARENNSAPGHRSTAEAQHIAVEDAITEARDNFLYHCIQGPPRLSLSSGAYVDLHGPTL</sequence>
<evidence type="ECO:0000256" key="1">
    <source>
        <dbReference type="SAM" id="MobiDB-lite"/>
    </source>
</evidence>
<name>A0AAD6WVZ7_9AGAR</name>
<feature type="region of interest" description="Disordered" evidence="1">
    <location>
        <begin position="44"/>
        <end position="111"/>
    </location>
</feature>
<dbReference type="Proteomes" id="UP001218188">
    <property type="component" value="Unassembled WGS sequence"/>
</dbReference>